<sequence length="495" mass="57879">MIIQRKLISMGKPRKKSIQSSEKNSRLKQQNNPDLLLSNGKDHDDNDDHGFNDGADDEIDTFYKERDENLRTALSKTANKKSSKNKKSVSWALDNNESDNENNRDEVLAFDDDDDSMASDDDNEYQQIEGDDDDDNEEEEIDEDLGGSWGTSRKIFYNEDENVNDEDAKLEEQEAIQIQKKYYDMLEKNDFGLDLFQQKPSTILTDRNLDEQTLQRHIILPNNLLELNSNERLQLIRDQSPELELLCNEFKNIFDDLKIYLLPFIQLVIDTSSLEEFHSYSGWQFILSIIELYLTYCSYLSLYLMMKSTDLNISKHPIINDIEQYRKLCQLVDEDFQSMKSNLLKLCELLQEKKLKINQSSVSKQNQLISKPHLIMNNGISLPIKTMNGTVGKPSLRERMMKRREEKMNIETEIELKEDKPQKRGITYEIEKNKGLTTKRKKEYRNPRVHHRNKYARALIKRKSRVPTARTEEEKYIGEPTGIRAGIKRGIKLKS</sequence>
<accession>A0A813QJC2</accession>
<dbReference type="AlphaFoldDB" id="A0A813QJC2"/>
<keyword evidence="3" id="KW-0539">Nucleus</keyword>
<dbReference type="Pfam" id="PF09368">
    <property type="entry name" value="Sas10"/>
    <property type="match status" value="1"/>
</dbReference>
<evidence type="ECO:0000256" key="3">
    <source>
        <dbReference type="ARBA" id="ARBA00023242"/>
    </source>
</evidence>
<gene>
    <name evidence="6" type="ORF">JXQ802_LOCUS2606</name>
    <name evidence="7" type="ORF">PYM288_LOCUS5363</name>
</gene>
<feature type="region of interest" description="Disordered" evidence="4">
    <location>
        <begin position="73"/>
        <end position="149"/>
    </location>
</feature>
<feature type="compositionally biased region" description="Acidic residues" evidence="4">
    <location>
        <begin position="108"/>
        <end position="145"/>
    </location>
</feature>
<dbReference type="PANTHER" id="PTHR13237:SF8">
    <property type="entry name" value="SOMETHING ABOUT SILENCING PROTEIN 10"/>
    <property type="match status" value="1"/>
</dbReference>
<feature type="domain" description="Sas10 C-terminal" evidence="5">
    <location>
        <begin position="422"/>
        <end position="493"/>
    </location>
</feature>
<feature type="compositionally biased region" description="Basic residues" evidence="4">
    <location>
        <begin position="78"/>
        <end position="87"/>
    </location>
</feature>
<comment type="caution">
    <text evidence="6">The sequence shown here is derived from an EMBL/GenBank/DDBJ whole genome shotgun (WGS) entry which is preliminary data.</text>
</comment>
<evidence type="ECO:0000256" key="1">
    <source>
        <dbReference type="ARBA" id="ARBA00004123"/>
    </source>
</evidence>
<evidence type="ECO:0000313" key="8">
    <source>
        <dbReference type="Proteomes" id="UP000663870"/>
    </source>
</evidence>
<organism evidence="6 8">
    <name type="scientific">Rotaria sordida</name>
    <dbReference type="NCBI Taxonomy" id="392033"/>
    <lineage>
        <taxon>Eukaryota</taxon>
        <taxon>Metazoa</taxon>
        <taxon>Spiralia</taxon>
        <taxon>Gnathifera</taxon>
        <taxon>Rotifera</taxon>
        <taxon>Eurotatoria</taxon>
        <taxon>Bdelloidea</taxon>
        <taxon>Philodinida</taxon>
        <taxon>Philodinidae</taxon>
        <taxon>Rotaria</taxon>
    </lineage>
</organism>
<dbReference type="GO" id="GO:0032040">
    <property type="term" value="C:small-subunit processome"/>
    <property type="evidence" value="ECO:0007669"/>
    <property type="project" value="TreeGrafter"/>
</dbReference>
<comment type="similarity">
    <text evidence="2">Belongs to the SAS10 family.</text>
</comment>
<feature type="compositionally biased region" description="Polar residues" evidence="4">
    <location>
        <begin position="18"/>
        <end position="33"/>
    </location>
</feature>
<evidence type="ECO:0000256" key="4">
    <source>
        <dbReference type="SAM" id="MobiDB-lite"/>
    </source>
</evidence>
<dbReference type="Proteomes" id="UP000663870">
    <property type="component" value="Unassembled WGS sequence"/>
</dbReference>
<feature type="region of interest" description="Disordered" evidence="4">
    <location>
        <begin position="1"/>
        <end position="60"/>
    </location>
</feature>
<dbReference type="EMBL" id="CAJNOL010000032">
    <property type="protein sequence ID" value="CAF0768822.1"/>
    <property type="molecule type" value="Genomic_DNA"/>
</dbReference>
<comment type="subcellular location">
    <subcellularLocation>
        <location evidence="1">Nucleus</location>
    </subcellularLocation>
</comment>
<reference evidence="6" key="1">
    <citation type="submission" date="2021-02" db="EMBL/GenBank/DDBJ databases">
        <authorList>
            <person name="Nowell W R."/>
        </authorList>
    </citation>
    <scope>NUCLEOTIDE SEQUENCE</scope>
</reference>
<dbReference type="Proteomes" id="UP000663854">
    <property type="component" value="Unassembled WGS sequence"/>
</dbReference>
<evidence type="ECO:0000259" key="5">
    <source>
        <dbReference type="Pfam" id="PF09368"/>
    </source>
</evidence>
<keyword evidence="8" id="KW-1185">Reference proteome</keyword>
<evidence type="ECO:0000256" key="2">
    <source>
        <dbReference type="ARBA" id="ARBA00010979"/>
    </source>
</evidence>
<evidence type="ECO:0000313" key="6">
    <source>
        <dbReference type="EMBL" id="CAF0768822.1"/>
    </source>
</evidence>
<proteinExistence type="inferred from homology"/>
<evidence type="ECO:0000313" key="7">
    <source>
        <dbReference type="EMBL" id="CAF0816491.1"/>
    </source>
</evidence>
<protein>
    <recommendedName>
        <fullName evidence="5">Sas10 C-terminal domain-containing protein</fullName>
    </recommendedName>
</protein>
<name>A0A813QJC2_9BILA</name>
<dbReference type="GO" id="GO:0000462">
    <property type="term" value="P:maturation of SSU-rRNA from tricistronic rRNA transcript (SSU-rRNA, 5.8S rRNA, LSU-rRNA)"/>
    <property type="evidence" value="ECO:0007669"/>
    <property type="project" value="TreeGrafter"/>
</dbReference>
<dbReference type="PANTHER" id="PTHR13237">
    <property type="entry name" value="SOMETHING ABOUT SILENCING PROTEIN 10-RELATED"/>
    <property type="match status" value="1"/>
</dbReference>
<feature type="compositionally biased region" description="Basic and acidic residues" evidence="4">
    <location>
        <begin position="40"/>
        <end position="51"/>
    </location>
</feature>
<dbReference type="InterPro" id="IPR018972">
    <property type="entry name" value="Sas10_C_dom"/>
</dbReference>
<dbReference type="EMBL" id="CAJNOH010000054">
    <property type="protein sequence ID" value="CAF0816491.1"/>
    <property type="molecule type" value="Genomic_DNA"/>
</dbReference>